<dbReference type="AlphaFoldDB" id="A0AAD8QYZ0"/>
<dbReference type="EMBL" id="JAUUTY010000007">
    <property type="protein sequence ID" value="KAK1611730.1"/>
    <property type="molecule type" value="Genomic_DNA"/>
</dbReference>
<keyword evidence="1" id="KW-1133">Transmembrane helix</keyword>
<evidence type="ECO:0000313" key="3">
    <source>
        <dbReference type="EMBL" id="KAK1611730.1"/>
    </source>
</evidence>
<feature type="domain" description="Neprosin PEP catalytic" evidence="2">
    <location>
        <begin position="201"/>
        <end position="429"/>
    </location>
</feature>
<proteinExistence type="predicted"/>
<evidence type="ECO:0000256" key="1">
    <source>
        <dbReference type="SAM" id="Phobius"/>
    </source>
</evidence>
<dbReference type="PANTHER" id="PTHR31589:SF147">
    <property type="entry name" value="NEPROSIN DOMAIN-CONTAINING PROTEIN"/>
    <property type="match status" value="1"/>
</dbReference>
<name>A0AAD8QYZ0_LOLMU</name>
<organism evidence="3 4">
    <name type="scientific">Lolium multiflorum</name>
    <name type="common">Italian ryegrass</name>
    <name type="synonym">Lolium perenne subsp. multiflorum</name>
    <dbReference type="NCBI Taxonomy" id="4521"/>
    <lineage>
        <taxon>Eukaryota</taxon>
        <taxon>Viridiplantae</taxon>
        <taxon>Streptophyta</taxon>
        <taxon>Embryophyta</taxon>
        <taxon>Tracheophyta</taxon>
        <taxon>Spermatophyta</taxon>
        <taxon>Magnoliopsida</taxon>
        <taxon>Liliopsida</taxon>
        <taxon>Poales</taxon>
        <taxon>Poaceae</taxon>
        <taxon>BOP clade</taxon>
        <taxon>Pooideae</taxon>
        <taxon>Poodae</taxon>
        <taxon>Poeae</taxon>
        <taxon>Poeae Chloroplast Group 2 (Poeae type)</taxon>
        <taxon>Loliodinae</taxon>
        <taxon>Loliinae</taxon>
        <taxon>Lolium</taxon>
    </lineage>
</organism>
<sequence>MPAIRQCKGVCGDNAGRSSDETLPEMRVGLGVQRGMVVVDVLVGPGPTACEGQRFCLPPNEGKKEPAHRKETASTELCVLRAARHLLPVATSSVAHRPVSHLLKVIQKLIDPRHDLRNSPRYASGLLISTYLAYVLLVTTYELRPNKAEVMGNFLLLAAAVWMLLLAGHGTAAARVKLQSSIKETSLLPQRSLGQISPLDNGSGSGKRYLAQHLSGTSDQGFYGIIATMDVYGFNLTTEQFTEGSVLLHDEDGSNIIQIGWETDGYRKTSCRNAECAFLPEKGAPIALGGVIETVTQPNGPKQTITIKVIKDGIMGDWLVYYGFNGGDPALIGRFPKSLFTGGLANRAALIQFGGYVWTNTITPPPMGSGYLPKDDAATSASMSNIQFIDQNGHPYPVPEDSPTYVTDPNIYATNPIVNGRFFYGGPMQ</sequence>
<dbReference type="PROSITE" id="PS52045">
    <property type="entry name" value="NEPROSIN_PEP_CD"/>
    <property type="match status" value="1"/>
</dbReference>
<reference evidence="3" key="1">
    <citation type="submission" date="2023-07" db="EMBL/GenBank/DDBJ databases">
        <title>A chromosome-level genome assembly of Lolium multiflorum.</title>
        <authorList>
            <person name="Chen Y."/>
            <person name="Copetti D."/>
            <person name="Kolliker R."/>
            <person name="Studer B."/>
        </authorList>
    </citation>
    <scope>NUCLEOTIDE SEQUENCE</scope>
    <source>
        <strain evidence="3">02402/16</strain>
        <tissue evidence="3">Leaf</tissue>
    </source>
</reference>
<evidence type="ECO:0000313" key="4">
    <source>
        <dbReference type="Proteomes" id="UP001231189"/>
    </source>
</evidence>
<protein>
    <recommendedName>
        <fullName evidence="2">Neprosin PEP catalytic domain-containing protein</fullName>
    </recommendedName>
</protein>
<keyword evidence="1" id="KW-0472">Membrane</keyword>
<accession>A0AAD8QYZ0</accession>
<keyword evidence="4" id="KW-1185">Reference proteome</keyword>
<keyword evidence="1" id="KW-0812">Transmembrane</keyword>
<gene>
    <name evidence="3" type="ORF">QYE76_035403</name>
</gene>
<evidence type="ECO:0000259" key="2">
    <source>
        <dbReference type="PROSITE" id="PS52045"/>
    </source>
</evidence>
<dbReference type="InterPro" id="IPR053168">
    <property type="entry name" value="Glutamic_endopeptidase"/>
</dbReference>
<dbReference type="Proteomes" id="UP001231189">
    <property type="component" value="Unassembled WGS sequence"/>
</dbReference>
<dbReference type="Pfam" id="PF03080">
    <property type="entry name" value="Neprosin"/>
    <property type="match status" value="1"/>
</dbReference>
<comment type="caution">
    <text evidence="3">The sequence shown here is derived from an EMBL/GenBank/DDBJ whole genome shotgun (WGS) entry which is preliminary data.</text>
</comment>
<dbReference type="PANTHER" id="PTHR31589">
    <property type="entry name" value="PROTEIN, PUTATIVE (DUF239)-RELATED-RELATED"/>
    <property type="match status" value="1"/>
</dbReference>
<dbReference type="InterPro" id="IPR004314">
    <property type="entry name" value="Neprosin"/>
</dbReference>
<feature type="transmembrane region" description="Helical" evidence="1">
    <location>
        <begin position="122"/>
        <end position="141"/>
    </location>
</feature>
<feature type="transmembrane region" description="Helical" evidence="1">
    <location>
        <begin position="153"/>
        <end position="174"/>
    </location>
</feature>